<keyword evidence="16" id="KW-1185">Reference proteome</keyword>
<evidence type="ECO:0000313" key="15">
    <source>
        <dbReference type="EMBL" id="CAH0404306.1"/>
    </source>
</evidence>
<feature type="region of interest" description="Disordered" evidence="12">
    <location>
        <begin position="325"/>
        <end position="346"/>
    </location>
</feature>
<dbReference type="Pfam" id="PF00105">
    <property type="entry name" value="zf-C4"/>
    <property type="match status" value="1"/>
</dbReference>
<dbReference type="PANTHER" id="PTHR45805:SF2">
    <property type="entry name" value="NUCLEAR HORMONE RECEPTOR HR3-RELATED"/>
    <property type="match status" value="1"/>
</dbReference>
<keyword evidence="10 11" id="KW-0539">Nucleus</keyword>
<dbReference type="PRINTS" id="PR00398">
    <property type="entry name" value="STRDHORMONER"/>
</dbReference>
<feature type="region of interest" description="Disordered" evidence="12">
    <location>
        <begin position="62"/>
        <end position="81"/>
    </location>
</feature>
<dbReference type="PROSITE" id="PS00031">
    <property type="entry name" value="NUCLEAR_REC_DBD_1"/>
    <property type="match status" value="1"/>
</dbReference>
<accession>A0ABN8B4X1</accession>
<dbReference type="InterPro" id="IPR044101">
    <property type="entry name" value="NR_DBD_ROR"/>
</dbReference>
<evidence type="ECO:0000256" key="2">
    <source>
        <dbReference type="ARBA" id="ARBA00008092"/>
    </source>
</evidence>
<evidence type="ECO:0000259" key="14">
    <source>
        <dbReference type="PROSITE" id="PS51843"/>
    </source>
</evidence>
<dbReference type="Gene3D" id="3.30.50.10">
    <property type="entry name" value="Erythroid Transcription Factor GATA-1, subunit A"/>
    <property type="match status" value="1"/>
</dbReference>
<dbReference type="PROSITE" id="PS51843">
    <property type="entry name" value="NR_LBD"/>
    <property type="match status" value="1"/>
</dbReference>
<keyword evidence="6 11" id="KW-0805">Transcription regulation</keyword>
<feature type="compositionally biased region" description="Polar residues" evidence="12">
    <location>
        <begin position="215"/>
        <end position="232"/>
    </location>
</feature>
<dbReference type="InterPro" id="IPR001728">
    <property type="entry name" value="ThyrH_rcpt"/>
</dbReference>
<dbReference type="CDD" id="cd06968">
    <property type="entry name" value="NR_DBD_ROR"/>
    <property type="match status" value="1"/>
</dbReference>
<evidence type="ECO:0000313" key="16">
    <source>
        <dbReference type="Proteomes" id="UP001153292"/>
    </source>
</evidence>
<dbReference type="Gene3D" id="1.10.565.10">
    <property type="entry name" value="Retinoid X Receptor"/>
    <property type="match status" value="1"/>
</dbReference>
<keyword evidence="5 11" id="KW-0862">Zinc</keyword>
<feature type="domain" description="NR LBD" evidence="14">
    <location>
        <begin position="499"/>
        <end position="743"/>
    </location>
</feature>
<keyword evidence="8 11" id="KW-0804">Transcription</keyword>
<dbReference type="EMBL" id="OU963921">
    <property type="protein sequence ID" value="CAH0404306.1"/>
    <property type="molecule type" value="Genomic_DNA"/>
</dbReference>
<feature type="compositionally biased region" description="Low complexity" evidence="12">
    <location>
        <begin position="331"/>
        <end position="346"/>
    </location>
</feature>
<dbReference type="SMART" id="SM00399">
    <property type="entry name" value="ZnF_C4"/>
    <property type="match status" value="1"/>
</dbReference>
<evidence type="ECO:0000256" key="11">
    <source>
        <dbReference type="RuleBase" id="RU004334"/>
    </source>
</evidence>
<comment type="subcellular location">
    <subcellularLocation>
        <location evidence="1 11">Nucleus</location>
    </subcellularLocation>
</comment>
<gene>
    <name evidence="15" type="ORF">CHILSU_LOCUS7629</name>
</gene>
<evidence type="ECO:0000256" key="9">
    <source>
        <dbReference type="ARBA" id="ARBA00023170"/>
    </source>
</evidence>
<feature type="region of interest" description="Disordered" evidence="12">
    <location>
        <begin position="433"/>
        <end position="455"/>
    </location>
</feature>
<feature type="region of interest" description="Disordered" evidence="12">
    <location>
        <begin position="203"/>
        <end position="232"/>
    </location>
</feature>
<evidence type="ECO:0000256" key="6">
    <source>
        <dbReference type="ARBA" id="ARBA00023015"/>
    </source>
</evidence>
<sequence length="752" mass="83719">MNNSQFHELFGSQWPPDQHGGHSSASTMLHQNHQTQGMPQGMQLKREPEVQGVMHNQMGMDITSGSVADSTSPPPGSSEGMFGSSISGMFMDKKAVNSIRAQIEIIPCKVCGDKSSGVHYGVITCEGCKGFFRRSQSTVVNYQCPRNKACVVDRVNRNRCQYCRLQKCLKLGMSRDAVKFGRMSKKQREKVEDEVRYHRAQMRAQTDAAPDSVYDAQQQTPSSSDQFHGHYNGSSCRLNDSQTFIIEKITERKRTNINNYPGYGSPLSSYSYNNAGPALTSNMGIQPQPPPQQPYDISGDYNADSTTYEPKQTGFLDTDFIGHDEQQQKGASARSTSTSTSTTATTTIRQATVNEMPRPRIQEFDRYDQERIQSPATISSGVINIKQEIKPETSMGVDNLVASYVDSTTFLHSPSNLQHSPMDIQNSVLVSGQSSVSLTSEELSPDDLTSSSGHGRLMDPLNMNMSGMGMVNPNAVTNRRHQGSSHSGSSDELPSEGDISKVLVKSLAEAHANTNPKLEYIHEMFRKPPDVSKLLFYNSMTYEEMWLDCADKLTGMIQNIIEFAKLIPGFMKLSQDDQILLLKSGSFELAIVRLSRLIDINREQVLYGDVVLPIRECVHARDPRDMALVVGIFDAAKTIARLKLTETELALYQSLVLLWPERHGVRGNPEIQCLFNMSMAAMRHEAELNHAPLKGDVTVLDTLLAKIPTFRELSLMHLEALCRFKAAHPHHVFPALYKELFSLDSVLDYTHG</sequence>
<dbReference type="PRINTS" id="PR00546">
    <property type="entry name" value="THYROIDHORMR"/>
</dbReference>
<dbReference type="Pfam" id="PF00104">
    <property type="entry name" value="Hormone_recep"/>
    <property type="match status" value="1"/>
</dbReference>
<keyword evidence="7 11" id="KW-0238">DNA-binding</keyword>
<keyword evidence="4 11" id="KW-0863">Zinc-finger</keyword>
<evidence type="ECO:0000256" key="1">
    <source>
        <dbReference type="ARBA" id="ARBA00004123"/>
    </source>
</evidence>
<evidence type="ECO:0008006" key="17">
    <source>
        <dbReference type="Google" id="ProtNLM"/>
    </source>
</evidence>
<evidence type="ECO:0000256" key="3">
    <source>
        <dbReference type="ARBA" id="ARBA00022723"/>
    </source>
</evidence>
<dbReference type="PANTHER" id="PTHR45805">
    <property type="entry name" value="NUCLEAR HORMONE RECEPTOR HR3-RELATED"/>
    <property type="match status" value="1"/>
</dbReference>
<dbReference type="SMART" id="SM00430">
    <property type="entry name" value="HOLI"/>
    <property type="match status" value="1"/>
</dbReference>
<dbReference type="PROSITE" id="PS51030">
    <property type="entry name" value="NUCLEAR_REC_DBD_2"/>
    <property type="match status" value="1"/>
</dbReference>
<dbReference type="InterPro" id="IPR001628">
    <property type="entry name" value="Znf_hrmn_rcpt"/>
</dbReference>
<dbReference type="PRINTS" id="PR00047">
    <property type="entry name" value="STROIDFINGER"/>
</dbReference>
<feature type="region of interest" description="Disordered" evidence="12">
    <location>
        <begin position="1"/>
        <end position="26"/>
    </location>
</feature>
<organism evidence="15 16">
    <name type="scientific">Chilo suppressalis</name>
    <name type="common">Asiatic rice borer moth</name>
    <dbReference type="NCBI Taxonomy" id="168631"/>
    <lineage>
        <taxon>Eukaryota</taxon>
        <taxon>Metazoa</taxon>
        <taxon>Ecdysozoa</taxon>
        <taxon>Arthropoda</taxon>
        <taxon>Hexapoda</taxon>
        <taxon>Insecta</taxon>
        <taxon>Pterygota</taxon>
        <taxon>Neoptera</taxon>
        <taxon>Endopterygota</taxon>
        <taxon>Lepidoptera</taxon>
        <taxon>Glossata</taxon>
        <taxon>Ditrysia</taxon>
        <taxon>Pyraloidea</taxon>
        <taxon>Crambidae</taxon>
        <taxon>Crambinae</taxon>
        <taxon>Chilo</taxon>
    </lineage>
</organism>
<evidence type="ECO:0000256" key="4">
    <source>
        <dbReference type="ARBA" id="ARBA00022771"/>
    </source>
</evidence>
<keyword evidence="9 11" id="KW-0675">Receptor</keyword>
<evidence type="ECO:0000256" key="7">
    <source>
        <dbReference type="ARBA" id="ARBA00023125"/>
    </source>
</evidence>
<dbReference type="InterPro" id="IPR035500">
    <property type="entry name" value="NHR-like_dom_sf"/>
</dbReference>
<feature type="region of interest" description="Disordered" evidence="12">
    <location>
        <begin position="473"/>
        <end position="496"/>
    </location>
</feature>
<evidence type="ECO:0000256" key="5">
    <source>
        <dbReference type="ARBA" id="ARBA00022833"/>
    </source>
</evidence>
<dbReference type="InterPro" id="IPR000536">
    <property type="entry name" value="Nucl_hrmn_rcpt_lig-bd"/>
</dbReference>
<keyword evidence="3 11" id="KW-0479">Metal-binding</keyword>
<evidence type="ECO:0000256" key="8">
    <source>
        <dbReference type="ARBA" id="ARBA00023163"/>
    </source>
</evidence>
<dbReference type="InterPro" id="IPR013088">
    <property type="entry name" value="Znf_NHR/GATA"/>
</dbReference>
<evidence type="ECO:0000259" key="13">
    <source>
        <dbReference type="PROSITE" id="PS51030"/>
    </source>
</evidence>
<dbReference type="Proteomes" id="UP001153292">
    <property type="component" value="Chromosome 28"/>
</dbReference>
<comment type="similarity">
    <text evidence="2">Belongs to the nuclear hormone receptor family. NR1 subfamily.</text>
</comment>
<proteinExistence type="inferred from homology"/>
<feature type="domain" description="Nuclear receptor" evidence="13">
    <location>
        <begin position="105"/>
        <end position="180"/>
    </location>
</feature>
<evidence type="ECO:0000256" key="12">
    <source>
        <dbReference type="SAM" id="MobiDB-lite"/>
    </source>
</evidence>
<dbReference type="SUPFAM" id="SSF48508">
    <property type="entry name" value="Nuclear receptor ligand-binding domain"/>
    <property type="match status" value="1"/>
</dbReference>
<protein>
    <recommendedName>
        <fullName evidence="17">Nuclear hormone receptor HR3</fullName>
    </recommendedName>
</protein>
<evidence type="ECO:0000256" key="10">
    <source>
        <dbReference type="ARBA" id="ARBA00023242"/>
    </source>
</evidence>
<dbReference type="SUPFAM" id="SSF57716">
    <property type="entry name" value="Glucocorticoid receptor-like (DNA-binding domain)"/>
    <property type="match status" value="1"/>
</dbReference>
<dbReference type="InterPro" id="IPR001723">
    <property type="entry name" value="Nuclear_hrmn_rcpt"/>
</dbReference>
<name>A0ABN8B4X1_CHISP</name>
<reference evidence="15" key="1">
    <citation type="submission" date="2021-12" db="EMBL/GenBank/DDBJ databases">
        <authorList>
            <person name="King R."/>
        </authorList>
    </citation>
    <scope>NUCLEOTIDE SEQUENCE</scope>
</reference>